<accession>A0AAV4MVX4</accession>
<reference evidence="1 2" key="1">
    <citation type="submission" date="2021-06" db="EMBL/GenBank/DDBJ databases">
        <title>Caerostris extrusa draft genome.</title>
        <authorList>
            <person name="Kono N."/>
            <person name="Arakawa K."/>
        </authorList>
    </citation>
    <scope>NUCLEOTIDE SEQUENCE [LARGE SCALE GENOMIC DNA]</scope>
</reference>
<name>A0AAV4MVX4_CAEEX</name>
<dbReference type="AlphaFoldDB" id="A0AAV4MVX4"/>
<sequence length="122" mass="13776">MIYTVTFEEDPIPTTSEGEKGITVCPRLTRETVFCFIYNFLFHPTPYLRSSPVQESHFRNDIRASGDHLSPSAVIYYTRNEEGVDFTPCGELSQCVHWCISGAIEIFAFREHAPDGLLLALG</sequence>
<dbReference type="Proteomes" id="UP001054945">
    <property type="component" value="Unassembled WGS sequence"/>
</dbReference>
<evidence type="ECO:0000313" key="1">
    <source>
        <dbReference type="EMBL" id="GIX75918.1"/>
    </source>
</evidence>
<organism evidence="1 2">
    <name type="scientific">Caerostris extrusa</name>
    <name type="common">Bark spider</name>
    <name type="synonym">Caerostris bankana</name>
    <dbReference type="NCBI Taxonomy" id="172846"/>
    <lineage>
        <taxon>Eukaryota</taxon>
        <taxon>Metazoa</taxon>
        <taxon>Ecdysozoa</taxon>
        <taxon>Arthropoda</taxon>
        <taxon>Chelicerata</taxon>
        <taxon>Arachnida</taxon>
        <taxon>Araneae</taxon>
        <taxon>Araneomorphae</taxon>
        <taxon>Entelegynae</taxon>
        <taxon>Araneoidea</taxon>
        <taxon>Araneidae</taxon>
        <taxon>Caerostris</taxon>
    </lineage>
</organism>
<dbReference type="EMBL" id="BPLR01020209">
    <property type="protein sequence ID" value="GIX75918.1"/>
    <property type="molecule type" value="Genomic_DNA"/>
</dbReference>
<protein>
    <submittedName>
        <fullName evidence="1">Uncharacterized protein</fullName>
    </submittedName>
</protein>
<comment type="caution">
    <text evidence="1">The sequence shown here is derived from an EMBL/GenBank/DDBJ whole genome shotgun (WGS) entry which is preliminary data.</text>
</comment>
<gene>
    <name evidence="1" type="ORF">CEXT_282061</name>
</gene>
<proteinExistence type="predicted"/>
<keyword evidence="2" id="KW-1185">Reference proteome</keyword>
<evidence type="ECO:0000313" key="2">
    <source>
        <dbReference type="Proteomes" id="UP001054945"/>
    </source>
</evidence>